<organism evidence="1 2">
    <name type="scientific">Candidatus Yanofskybacteria bacterium RIFCSPLOWO2_02_FULL_45_10</name>
    <dbReference type="NCBI Taxonomy" id="1802706"/>
    <lineage>
        <taxon>Bacteria</taxon>
        <taxon>Candidatus Yanofskyibacteriota</taxon>
    </lineage>
</organism>
<proteinExistence type="predicted"/>
<dbReference type="Proteomes" id="UP000177494">
    <property type="component" value="Unassembled WGS sequence"/>
</dbReference>
<reference evidence="1 2" key="1">
    <citation type="journal article" date="2016" name="Nat. Commun.">
        <title>Thousands of microbial genomes shed light on interconnected biogeochemical processes in an aquifer system.</title>
        <authorList>
            <person name="Anantharaman K."/>
            <person name="Brown C.T."/>
            <person name="Hug L.A."/>
            <person name="Sharon I."/>
            <person name="Castelle C.J."/>
            <person name="Probst A.J."/>
            <person name="Thomas B.C."/>
            <person name="Singh A."/>
            <person name="Wilkins M.J."/>
            <person name="Karaoz U."/>
            <person name="Brodie E.L."/>
            <person name="Williams K.H."/>
            <person name="Hubbard S.S."/>
            <person name="Banfield J.F."/>
        </authorList>
    </citation>
    <scope>NUCLEOTIDE SEQUENCE [LARGE SCALE GENOMIC DNA]</scope>
</reference>
<evidence type="ECO:0000313" key="2">
    <source>
        <dbReference type="Proteomes" id="UP000177494"/>
    </source>
</evidence>
<gene>
    <name evidence="1" type="ORF">A3I32_01390</name>
</gene>
<protein>
    <submittedName>
        <fullName evidence="1">Uncharacterized protein</fullName>
    </submittedName>
</protein>
<dbReference type="EMBL" id="MGKU01000002">
    <property type="protein sequence ID" value="OGN32954.1"/>
    <property type="molecule type" value="Genomic_DNA"/>
</dbReference>
<name>A0A1F8H5R4_9BACT</name>
<sequence length="122" mass="13749">MTFERFIANLKNTTPLNFVILEEPVEITAIKDGHKHLAVALTTSSNGSDSFLYALVVNHDVKNIGLSILSRRGYALPREYWMDMKEALFHPWVQKWIASHPVALLQAGIKVGRYLAARSQAE</sequence>
<comment type="caution">
    <text evidence="1">The sequence shown here is derived from an EMBL/GenBank/DDBJ whole genome shotgun (WGS) entry which is preliminary data.</text>
</comment>
<dbReference type="AlphaFoldDB" id="A0A1F8H5R4"/>
<accession>A0A1F8H5R4</accession>
<evidence type="ECO:0000313" key="1">
    <source>
        <dbReference type="EMBL" id="OGN32954.1"/>
    </source>
</evidence>